<name>A0A1T4NGU4_9BACT</name>
<gene>
    <name evidence="1" type="ORF">SAMN04488132_104245</name>
</gene>
<sequence>MPRNALEQVFISNEVFVHSDMEKFSAESTGDKALRVYRGVLIHKVTGQQKIKHVNAESIDTAILKLTKNTSLSFICVSVCMSDYSQKKLLSGIQEKQQMEKSAAIPHL</sequence>
<accession>A0A1T4NGU4</accession>
<reference evidence="1 2" key="1">
    <citation type="submission" date="2017-02" db="EMBL/GenBank/DDBJ databases">
        <authorList>
            <person name="Peterson S.W."/>
        </authorList>
    </citation>
    <scope>NUCLEOTIDE SEQUENCE [LARGE SCALE GENOMIC DNA]</scope>
    <source>
        <strain evidence="1 2">DSM 22335</strain>
    </source>
</reference>
<dbReference type="EMBL" id="FUWH01000004">
    <property type="protein sequence ID" value="SJZ78286.1"/>
    <property type="molecule type" value="Genomic_DNA"/>
</dbReference>
<dbReference type="AlphaFoldDB" id="A0A1T4NGU4"/>
<evidence type="ECO:0000313" key="2">
    <source>
        <dbReference type="Proteomes" id="UP000190888"/>
    </source>
</evidence>
<protein>
    <submittedName>
        <fullName evidence="1">Uncharacterized protein</fullName>
    </submittedName>
</protein>
<organism evidence="1 2">
    <name type="scientific">Sediminibacterium ginsengisoli</name>
    <dbReference type="NCBI Taxonomy" id="413434"/>
    <lineage>
        <taxon>Bacteria</taxon>
        <taxon>Pseudomonadati</taxon>
        <taxon>Bacteroidota</taxon>
        <taxon>Chitinophagia</taxon>
        <taxon>Chitinophagales</taxon>
        <taxon>Chitinophagaceae</taxon>
        <taxon>Sediminibacterium</taxon>
    </lineage>
</organism>
<keyword evidence="2" id="KW-1185">Reference proteome</keyword>
<dbReference type="Proteomes" id="UP000190888">
    <property type="component" value="Unassembled WGS sequence"/>
</dbReference>
<dbReference type="RefSeq" id="WP_139367076.1">
    <property type="nucleotide sequence ID" value="NZ_FUWH01000004.1"/>
</dbReference>
<evidence type="ECO:0000313" key="1">
    <source>
        <dbReference type="EMBL" id="SJZ78286.1"/>
    </source>
</evidence>
<proteinExistence type="predicted"/>